<accession>A0A1U7PLK1</accession>
<dbReference type="PANTHER" id="PTHR33164:SF43">
    <property type="entry name" value="HTH-TYPE TRANSCRIPTIONAL REPRESSOR YETL"/>
    <property type="match status" value="1"/>
</dbReference>
<dbReference type="InterPro" id="IPR039422">
    <property type="entry name" value="MarR/SlyA-like"/>
</dbReference>
<dbReference type="Proteomes" id="UP000187550">
    <property type="component" value="Unassembled WGS sequence"/>
</dbReference>
<evidence type="ECO:0000256" key="1">
    <source>
        <dbReference type="ARBA" id="ARBA00023125"/>
    </source>
</evidence>
<dbReference type="GO" id="GO:0003700">
    <property type="term" value="F:DNA-binding transcription factor activity"/>
    <property type="evidence" value="ECO:0007669"/>
    <property type="project" value="InterPro"/>
</dbReference>
<evidence type="ECO:0000313" key="3">
    <source>
        <dbReference type="EMBL" id="SIT87957.1"/>
    </source>
</evidence>
<proteinExistence type="predicted"/>
<protein>
    <submittedName>
        <fullName evidence="3">DNA-binding transcriptional regulator, MarR family</fullName>
    </submittedName>
</protein>
<dbReference type="PROSITE" id="PS50995">
    <property type="entry name" value="HTH_MARR_2"/>
    <property type="match status" value="1"/>
</dbReference>
<dbReference type="EMBL" id="FTPL01000003">
    <property type="protein sequence ID" value="SIT87957.1"/>
    <property type="molecule type" value="Genomic_DNA"/>
</dbReference>
<keyword evidence="1 3" id="KW-0238">DNA-binding</keyword>
<evidence type="ECO:0000259" key="2">
    <source>
        <dbReference type="PROSITE" id="PS50995"/>
    </source>
</evidence>
<evidence type="ECO:0000313" key="4">
    <source>
        <dbReference type="Proteomes" id="UP000187550"/>
    </source>
</evidence>
<dbReference type="PANTHER" id="PTHR33164">
    <property type="entry name" value="TRANSCRIPTIONAL REGULATOR, MARR FAMILY"/>
    <property type="match status" value="1"/>
</dbReference>
<dbReference type="InterPro" id="IPR036390">
    <property type="entry name" value="WH_DNA-bd_sf"/>
</dbReference>
<dbReference type="SMART" id="SM00347">
    <property type="entry name" value="HTH_MARR"/>
    <property type="match status" value="1"/>
</dbReference>
<dbReference type="GO" id="GO:0006950">
    <property type="term" value="P:response to stress"/>
    <property type="evidence" value="ECO:0007669"/>
    <property type="project" value="TreeGrafter"/>
</dbReference>
<dbReference type="Pfam" id="PF01047">
    <property type="entry name" value="MarR"/>
    <property type="match status" value="1"/>
</dbReference>
<dbReference type="OrthoDB" id="166070at2"/>
<reference evidence="4" key="1">
    <citation type="submission" date="2017-01" db="EMBL/GenBank/DDBJ databases">
        <authorList>
            <person name="Varghese N."/>
            <person name="Submissions S."/>
        </authorList>
    </citation>
    <scope>NUCLEOTIDE SEQUENCE [LARGE SCALE GENOMIC DNA]</scope>
    <source>
        <strain evidence="4">MNA4</strain>
    </source>
</reference>
<dbReference type="Gene3D" id="1.10.10.10">
    <property type="entry name" value="Winged helix-like DNA-binding domain superfamily/Winged helix DNA-binding domain"/>
    <property type="match status" value="1"/>
</dbReference>
<dbReference type="PRINTS" id="PR00598">
    <property type="entry name" value="HTHMARR"/>
</dbReference>
<sequence>MEEETDLFELIHSAEAVTNEMLIRWTKAFDRNIGVSPVLVLSELSHRGPQPQSVLAAKLGYTAAAITNIAGKLVREGLAERRANEQDRRHVLLAITDKGQEVLKAAHQTGTDLRIRMFSALTKEEVEQYIAINRKLLDTLTAGDEQREERS</sequence>
<dbReference type="InterPro" id="IPR000835">
    <property type="entry name" value="HTH_MarR-typ"/>
</dbReference>
<feature type="domain" description="HTH marR-type" evidence="2">
    <location>
        <begin position="4"/>
        <end position="138"/>
    </location>
</feature>
<dbReference type="GO" id="GO:0003677">
    <property type="term" value="F:DNA binding"/>
    <property type="evidence" value="ECO:0007669"/>
    <property type="project" value="UniProtKB-KW"/>
</dbReference>
<dbReference type="STRING" id="550447.SAMN05428946_2198"/>
<keyword evidence="4" id="KW-1185">Reference proteome</keyword>
<organism evidence="3 4">
    <name type="scientific">Edaphobacillus lindanitolerans</name>
    <dbReference type="NCBI Taxonomy" id="550447"/>
    <lineage>
        <taxon>Bacteria</taxon>
        <taxon>Bacillati</taxon>
        <taxon>Bacillota</taxon>
        <taxon>Bacilli</taxon>
        <taxon>Bacillales</taxon>
        <taxon>Bacillaceae</taxon>
        <taxon>Edaphobacillus</taxon>
    </lineage>
</organism>
<dbReference type="AlphaFoldDB" id="A0A1U7PLK1"/>
<gene>
    <name evidence="3" type="ORF">SAMN05428946_2198</name>
</gene>
<name>A0A1U7PLK1_9BACI</name>
<dbReference type="SUPFAM" id="SSF46785">
    <property type="entry name" value="Winged helix' DNA-binding domain"/>
    <property type="match status" value="1"/>
</dbReference>
<dbReference type="RefSeq" id="WP_076758887.1">
    <property type="nucleotide sequence ID" value="NZ_FTPL01000003.1"/>
</dbReference>
<dbReference type="InterPro" id="IPR036388">
    <property type="entry name" value="WH-like_DNA-bd_sf"/>
</dbReference>